<evidence type="ECO:0000313" key="3">
    <source>
        <dbReference type="Proteomes" id="UP001044222"/>
    </source>
</evidence>
<reference evidence="2" key="1">
    <citation type="submission" date="2021-01" db="EMBL/GenBank/DDBJ databases">
        <title>A chromosome-scale assembly of European eel, Anguilla anguilla.</title>
        <authorList>
            <person name="Henkel C."/>
            <person name="Jong-Raadsen S.A."/>
            <person name="Dufour S."/>
            <person name="Weltzien F.-A."/>
            <person name="Palstra A.P."/>
            <person name="Pelster B."/>
            <person name="Spaink H.P."/>
            <person name="Van Den Thillart G.E."/>
            <person name="Jansen H."/>
            <person name="Zahm M."/>
            <person name="Klopp C."/>
            <person name="Cedric C."/>
            <person name="Louis A."/>
            <person name="Berthelot C."/>
            <person name="Parey E."/>
            <person name="Roest Crollius H."/>
            <person name="Montfort J."/>
            <person name="Robinson-Rechavi M."/>
            <person name="Bucao C."/>
            <person name="Bouchez O."/>
            <person name="Gislard M."/>
            <person name="Lluch J."/>
            <person name="Milhes M."/>
            <person name="Lampietro C."/>
            <person name="Lopez Roques C."/>
            <person name="Donnadieu C."/>
            <person name="Braasch I."/>
            <person name="Desvignes T."/>
            <person name="Postlethwait J."/>
            <person name="Bobe J."/>
            <person name="Guiguen Y."/>
            <person name="Dirks R."/>
        </authorList>
    </citation>
    <scope>NUCLEOTIDE SEQUENCE</scope>
    <source>
        <strain evidence="2">Tag_6206</strain>
        <tissue evidence="2">Liver</tissue>
    </source>
</reference>
<protein>
    <submittedName>
        <fullName evidence="2">Uncharacterized protein</fullName>
    </submittedName>
</protein>
<keyword evidence="3" id="KW-1185">Reference proteome</keyword>
<dbReference type="Proteomes" id="UP001044222">
    <property type="component" value="Chromosome 9"/>
</dbReference>
<evidence type="ECO:0000256" key="1">
    <source>
        <dbReference type="SAM" id="MobiDB-lite"/>
    </source>
</evidence>
<organism evidence="2 3">
    <name type="scientific">Anguilla anguilla</name>
    <name type="common">European freshwater eel</name>
    <name type="synonym">Muraena anguilla</name>
    <dbReference type="NCBI Taxonomy" id="7936"/>
    <lineage>
        <taxon>Eukaryota</taxon>
        <taxon>Metazoa</taxon>
        <taxon>Chordata</taxon>
        <taxon>Craniata</taxon>
        <taxon>Vertebrata</taxon>
        <taxon>Euteleostomi</taxon>
        <taxon>Actinopterygii</taxon>
        <taxon>Neopterygii</taxon>
        <taxon>Teleostei</taxon>
        <taxon>Anguilliformes</taxon>
        <taxon>Anguillidae</taxon>
        <taxon>Anguilla</taxon>
    </lineage>
</organism>
<dbReference type="EMBL" id="JAFIRN010000009">
    <property type="protein sequence ID" value="KAG5843152.1"/>
    <property type="molecule type" value="Genomic_DNA"/>
</dbReference>
<comment type="caution">
    <text evidence="2">The sequence shown here is derived from an EMBL/GenBank/DDBJ whole genome shotgun (WGS) entry which is preliminary data.</text>
</comment>
<sequence>MSMQRERGGGARGIFLPKMWTSLGKLQIPRLPVGALKSKVRNSSPEHAALPLANHRREHQRRRRSGLAYLTPCRNSPPAPLPRAPPQRALTRAPESCKAAAQLSSRRVFAGFSHEDFVIHPPVDLPRCAIQSGLSPAFLIEIQRRLTASANF</sequence>
<feature type="region of interest" description="Disordered" evidence="1">
    <location>
        <begin position="40"/>
        <end position="92"/>
    </location>
</feature>
<accession>A0A9D3M621</accession>
<feature type="compositionally biased region" description="Basic residues" evidence="1">
    <location>
        <begin position="54"/>
        <end position="65"/>
    </location>
</feature>
<feature type="compositionally biased region" description="Pro residues" evidence="1">
    <location>
        <begin position="75"/>
        <end position="85"/>
    </location>
</feature>
<proteinExistence type="predicted"/>
<evidence type="ECO:0000313" key="2">
    <source>
        <dbReference type="EMBL" id="KAG5843152.1"/>
    </source>
</evidence>
<name>A0A9D3M621_ANGAN</name>
<gene>
    <name evidence="2" type="ORF">ANANG_G00185450</name>
</gene>
<dbReference type="AlphaFoldDB" id="A0A9D3M621"/>